<dbReference type="Proteomes" id="UP000747542">
    <property type="component" value="Unassembled WGS sequence"/>
</dbReference>
<dbReference type="PANTHER" id="PTHR46409:SF1">
    <property type="entry name" value="HTH PSQ-TYPE DOMAIN-CONTAINING PROTEIN"/>
    <property type="match status" value="1"/>
</dbReference>
<reference evidence="2" key="1">
    <citation type="journal article" date="2021" name="Sci. Adv.">
        <title>The American lobster genome reveals insights on longevity, neural, and immune adaptations.</title>
        <authorList>
            <person name="Polinski J.M."/>
            <person name="Zimin A.V."/>
            <person name="Clark K.F."/>
            <person name="Kohn A.B."/>
            <person name="Sadowski N."/>
            <person name="Timp W."/>
            <person name="Ptitsyn A."/>
            <person name="Khanna P."/>
            <person name="Romanova D.Y."/>
            <person name="Williams P."/>
            <person name="Greenwood S.J."/>
            <person name="Moroz L.L."/>
            <person name="Walt D.R."/>
            <person name="Bodnar A.G."/>
        </authorList>
    </citation>
    <scope>NUCLEOTIDE SEQUENCE</scope>
    <source>
        <strain evidence="2">GMGI-L3</strain>
    </source>
</reference>
<proteinExistence type="predicted"/>
<dbReference type="EMBL" id="JAHLQT010026502">
    <property type="protein sequence ID" value="KAG7163197.1"/>
    <property type="molecule type" value="Genomic_DNA"/>
</dbReference>
<comment type="caution">
    <text evidence="2">The sequence shown here is derived from an EMBL/GenBank/DDBJ whole genome shotgun (WGS) entry which is preliminary data.</text>
</comment>
<keyword evidence="3" id="KW-1185">Reference proteome</keyword>
<sequence length="286" mass="32015">MTKSITLSRESLKESTSSTSLPRNLRKEKSQLDHGADESLVMIGGDSTNTNTGWSGVTGSSSLMDGPITPRSGFSGPIGKIFERVNFNFKQVKGTEDIIELPVKIVKSLSTDQHNCYLLIKAIKSGSLSPQLAGLKCGPLNQSRWLTTAQAILLLWTREHGLKGEVLRRLEEPVKFCLNFFKMYYDIKVKHHLKFGPEHVVSSLRLLRNQTPNVRNIISAAAHHAHPQNILVSFLCSVDEHQRDFDVRQIEKIREGRDFGDNTVRPHKNPKVILQAASPGDLVNWE</sequence>
<dbReference type="AlphaFoldDB" id="A0A8J5JS45"/>
<feature type="compositionally biased region" description="Low complexity" evidence="1">
    <location>
        <begin position="1"/>
        <end position="21"/>
    </location>
</feature>
<organism evidence="2 3">
    <name type="scientific">Homarus americanus</name>
    <name type="common">American lobster</name>
    <dbReference type="NCBI Taxonomy" id="6706"/>
    <lineage>
        <taxon>Eukaryota</taxon>
        <taxon>Metazoa</taxon>
        <taxon>Ecdysozoa</taxon>
        <taxon>Arthropoda</taxon>
        <taxon>Crustacea</taxon>
        <taxon>Multicrustacea</taxon>
        <taxon>Malacostraca</taxon>
        <taxon>Eumalacostraca</taxon>
        <taxon>Eucarida</taxon>
        <taxon>Decapoda</taxon>
        <taxon>Pleocyemata</taxon>
        <taxon>Astacidea</taxon>
        <taxon>Nephropoidea</taxon>
        <taxon>Nephropidae</taxon>
        <taxon>Homarus</taxon>
    </lineage>
</organism>
<dbReference type="PANTHER" id="PTHR46409">
    <property type="entry name" value="HTH PSQ-TYPE DOMAIN-CONTAINING PROTEIN"/>
    <property type="match status" value="1"/>
</dbReference>
<evidence type="ECO:0000313" key="2">
    <source>
        <dbReference type="EMBL" id="KAG7163197.1"/>
    </source>
</evidence>
<name>A0A8J5JS45_HOMAM</name>
<protein>
    <submittedName>
        <fullName evidence="2">Uncharacterized protein</fullName>
    </submittedName>
</protein>
<accession>A0A8J5JS45</accession>
<feature type="compositionally biased region" description="Basic and acidic residues" evidence="1">
    <location>
        <begin position="25"/>
        <end position="37"/>
    </location>
</feature>
<evidence type="ECO:0000313" key="3">
    <source>
        <dbReference type="Proteomes" id="UP000747542"/>
    </source>
</evidence>
<feature type="region of interest" description="Disordered" evidence="1">
    <location>
        <begin position="1"/>
        <end position="37"/>
    </location>
</feature>
<evidence type="ECO:0000256" key="1">
    <source>
        <dbReference type="SAM" id="MobiDB-lite"/>
    </source>
</evidence>
<gene>
    <name evidence="2" type="ORF">Hamer_G002281</name>
</gene>